<sequence>MAREAQEGASRPSRLGLREWRIPVWLCIHTARLAEILHSSQLPSEWSSGGCRSLRSGFEVCGKLGLVLSYRTLLSSASLELPQHWRGLRAEFSLWLTALNGSACEGASPAFFCCE</sequence>
<name>A0ABQ9V058_SAGOE</name>
<reference evidence="1 2" key="1">
    <citation type="submission" date="2023-05" db="EMBL/GenBank/DDBJ databases">
        <title>B98-5 Cell Line De Novo Hybrid Assembly: An Optical Mapping Approach.</title>
        <authorList>
            <person name="Kananen K."/>
            <person name="Auerbach J.A."/>
            <person name="Kautto E."/>
            <person name="Blachly J.S."/>
        </authorList>
    </citation>
    <scope>NUCLEOTIDE SEQUENCE [LARGE SCALE GENOMIC DNA]</scope>
    <source>
        <strain evidence="1">B95-8</strain>
        <tissue evidence="1">Cell line</tissue>
    </source>
</reference>
<evidence type="ECO:0000313" key="1">
    <source>
        <dbReference type="EMBL" id="KAK2102680.1"/>
    </source>
</evidence>
<gene>
    <name evidence="1" type="ORF">P7K49_020347</name>
</gene>
<keyword evidence="2" id="KW-1185">Reference proteome</keyword>
<comment type="caution">
    <text evidence="1">The sequence shown here is derived from an EMBL/GenBank/DDBJ whole genome shotgun (WGS) entry which is preliminary data.</text>
</comment>
<evidence type="ECO:0000313" key="2">
    <source>
        <dbReference type="Proteomes" id="UP001266305"/>
    </source>
</evidence>
<protein>
    <submittedName>
        <fullName evidence="1">Uncharacterized protein</fullName>
    </submittedName>
</protein>
<organism evidence="1 2">
    <name type="scientific">Saguinus oedipus</name>
    <name type="common">Cotton-top tamarin</name>
    <name type="synonym">Oedipomidas oedipus</name>
    <dbReference type="NCBI Taxonomy" id="9490"/>
    <lineage>
        <taxon>Eukaryota</taxon>
        <taxon>Metazoa</taxon>
        <taxon>Chordata</taxon>
        <taxon>Craniata</taxon>
        <taxon>Vertebrata</taxon>
        <taxon>Euteleostomi</taxon>
        <taxon>Mammalia</taxon>
        <taxon>Eutheria</taxon>
        <taxon>Euarchontoglires</taxon>
        <taxon>Primates</taxon>
        <taxon>Haplorrhini</taxon>
        <taxon>Platyrrhini</taxon>
        <taxon>Cebidae</taxon>
        <taxon>Callitrichinae</taxon>
        <taxon>Saguinus</taxon>
    </lineage>
</organism>
<dbReference type="Proteomes" id="UP001266305">
    <property type="component" value="Unassembled WGS sequence"/>
</dbReference>
<proteinExistence type="predicted"/>
<accession>A0ABQ9V058</accession>
<dbReference type="EMBL" id="JASSZA010000009">
    <property type="protein sequence ID" value="KAK2102680.1"/>
    <property type="molecule type" value="Genomic_DNA"/>
</dbReference>